<evidence type="ECO:0000259" key="1">
    <source>
        <dbReference type="PROSITE" id="PS50181"/>
    </source>
</evidence>
<dbReference type="SUPFAM" id="SSF81383">
    <property type="entry name" value="F-box domain"/>
    <property type="match status" value="1"/>
</dbReference>
<name>A0A067MYL4_BOTB1</name>
<gene>
    <name evidence="2" type="ORF">BOTBODRAFT_221899</name>
</gene>
<dbReference type="PROSITE" id="PS50181">
    <property type="entry name" value="FBOX"/>
    <property type="match status" value="1"/>
</dbReference>
<dbReference type="InterPro" id="IPR036047">
    <property type="entry name" value="F-box-like_dom_sf"/>
</dbReference>
<reference evidence="3" key="1">
    <citation type="journal article" date="2014" name="Proc. Natl. Acad. Sci. U.S.A.">
        <title>Extensive sampling of basidiomycete genomes demonstrates inadequacy of the white-rot/brown-rot paradigm for wood decay fungi.</title>
        <authorList>
            <person name="Riley R."/>
            <person name="Salamov A.A."/>
            <person name="Brown D.W."/>
            <person name="Nagy L.G."/>
            <person name="Floudas D."/>
            <person name="Held B.W."/>
            <person name="Levasseur A."/>
            <person name="Lombard V."/>
            <person name="Morin E."/>
            <person name="Otillar R."/>
            <person name="Lindquist E.A."/>
            <person name="Sun H."/>
            <person name="LaButti K.M."/>
            <person name="Schmutz J."/>
            <person name="Jabbour D."/>
            <person name="Luo H."/>
            <person name="Baker S.E."/>
            <person name="Pisabarro A.G."/>
            <person name="Walton J.D."/>
            <person name="Blanchette R.A."/>
            <person name="Henrissat B."/>
            <person name="Martin F."/>
            <person name="Cullen D."/>
            <person name="Hibbett D.S."/>
            <person name="Grigoriev I.V."/>
        </authorList>
    </citation>
    <scope>NUCLEOTIDE SEQUENCE [LARGE SCALE GENOMIC DNA]</scope>
    <source>
        <strain evidence="3">FD-172 SS1</strain>
    </source>
</reference>
<dbReference type="Pfam" id="PF12937">
    <property type="entry name" value="F-box-like"/>
    <property type="match status" value="1"/>
</dbReference>
<dbReference type="Proteomes" id="UP000027195">
    <property type="component" value="Unassembled WGS sequence"/>
</dbReference>
<sequence>MPHPDLDAPGLSQAAASTSESYTAPIDIIPAEILHKIFEALDSSADWTTPSVLRASHVCRLWRQLIHASSAFWSQLDLFTSNAEVDLHAAYWLDRAGSQPLSITIRSYRSKEGLETVSEDIVRVRLDRLRGVLQPTMARWVSFSAIIQPDLIESFFSGFRGMTPSLKSMSICAAFWNEDAGGDEDEDDWNEYDYLALPIHVPFFGDPHHAPGAIQGISVRATDCVPTFATFGLSITDLELNIEQGAPIHSYTVLDMLRTCPNLKELVLAGIDLIPSIVQSENPRLVELSQLTYLLVDGLKGIENVLIFIHAPSVQRVYHRYLEWNDRLSVALFQISGSSNFIVDFRIWPNANIKSNNWDYVPRFRGWPITLGAVEHFVVATPPFLRLLSIPNAHILSLANVPFDVVRLLALSTTHLENATLAAISQCPATLHPIFIRKTGKCRFTHIFKYF</sequence>
<dbReference type="SUPFAM" id="SSF52047">
    <property type="entry name" value="RNI-like"/>
    <property type="match status" value="1"/>
</dbReference>
<dbReference type="OrthoDB" id="2269034at2759"/>
<evidence type="ECO:0000313" key="3">
    <source>
        <dbReference type="Proteomes" id="UP000027195"/>
    </source>
</evidence>
<dbReference type="AlphaFoldDB" id="A0A067MYL4"/>
<dbReference type="EMBL" id="KL198025">
    <property type="protein sequence ID" value="KDQ16987.1"/>
    <property type="molecule type" value="Genomic_DNA"/>
</dbReference>
<evidence type="ECO:0000313" key="2">
    <source>
        <dbReference type="EMBL" id="KDQ16987.1"/>
    </source>
</evidence>
<keyword evidence="3" id="KW-1185">Reference proteome</keyword>
<dbReference type="STRING" id="930990.A0A067MYL4"/>
<dbReference type="HOGENOM" id="CLU_019609_1_0_1"/>
<proteinExistence type="predicted"/>
<feature type="domain" description="F-box" evidence="1">
    <location>
        <begin position="23"/>
        <end position="76"/>
    </location>
</feature>
<dbReference type="InterPro" id="IPR001810">
    <property type="entry name" value="F-box_dom"/>
</dbReference>
<dbReference type="Gene3D" id="1.20.1280.50">
    <property type="match status" value="1"/>
</dbReference>
<protein>
    <recommendedName>
        <fullName evidence="1">F-box domain-containing protein</fullName>
    </recommendedName>
</protein>
<organism evidence="2 3">
    <name type="scientific">Botryobasidium botryosum (strain FD-172 SS1)</name>
    <dbReference type="NCBI Taxonomy" id="930990"/>
    <lineage>
        <taxon>Eukaryota</taxon>
        <taxon>Fungi</taxon>
        <taxon>Dikarya</taxon>
        <taxon>Basidiomycota</taxon>
        <taxon>Agaricomycotina</taxon>
        <taxon>Agaricomycetes</taxon>
        <taxon>Cantharellales</taxon>
        <taxon>Botryobasidiaceae</taxon>
        <taxon>Botryobasidium</taxon>
    </lineage>
</organism>
<accession>A0A067MYL4</accession>
<dbReference type="InParanoid" id="A0A067MYL4"/>